<proteinExistence type="predicted"/>
<evidence type="ECO:0000313" key="2">
    <source>
        <dbReference type="Proteomes" id="UP001465976"/>
    </source>
</evidence>
<accession>A0ABR3EWG7</accession>
<organism evidence="1 2">
    <name type="scientific">Marasmius crinis-equi</name>
    <dbReference type="NCBI Taxonomy" id="585013"/>
    <lineage>
        <taxon>Eukaryota</taxon>
        <taxon>Fungi</taxon>
        <taxon>Dikarya</taxon>
        <taxon>Basidiomycota</taxon>
        <taxon>Agaricomycotina</taxon>
        <taxon>Agaricomycetes</taxon>
        <taxon>Agaricomycetidae</taxon>
        <taxon>Agaricales</taxon>
        <taxon>Marasmiineae</taxon>
        <taxon>Marasmiaceae</taxon>
        <taxon>Marasmius</taxon>
    </lineage>
</organism>
<name>A0ABR3EWG7_9AGAR</name>
<reference evidence="1 2" key="1">
    <citation type="submission" date="2024-02" db="EMBL/GenBank/DDBJ databases">
        <title>A draft genome for the cacao thread blight pathogen Marasmius crinis-equi.</title>
        <authorList>
            <person name="Cohen S.P."/>
            <person name="Baruah I.K."/>
            <person name="Amoako-Attah I."/>
            <person name="Bukari Y."/>
            <person name="Meinhardt L.W."/>
            <person name="Bailey B.A."/>
        </authorList>
    </citation>
    <scope>NUCLEOTIDE SEQUENCE [LARGE SCALE GENOMIC DNA]</scope>
    <source>
        <strain evidence="1 2">GH-76</strain>
    </source>
</reference>
<sequence length="215" mass="24545">MDASTDTSIHTSYVVPRREWTGPRMPYDPKVYTLAETLGVPGMRMVPWGNIRETRYLQAGTRKIGILGSWPDNQWLEVVHRVRAVVDRVHALLELTCCMKVHRRGEYDSITKGPARNLEILEEFFSDPDVQRVARAQEYLMEANFSKLHALYTRVLDKLIANDNTIHRNFPRTCFAATTLNMARAYTLKHIDHLNLFCGLCAVFNTGSGMEETSG</sequence>
<comment type="caution">
    <text evidence="1">The sequence shown here is derived from an EMBL/GenBank/DDBJ whole genome shotgun (WGS) entry which is preliminary data.</text>
</comment>
<gene>
    <name evidence="1" type="ORF">V5O48_014730</name>
</gene>
<keyword evidence="2" id="KW-1185">Reference proteome</keyword>
<evidence type="ECO:0000313" key="1">
    <source>
        <dbReference type="EMBL" id="KAL0567265.1"/>
    </source>
</evidence>
<protein>
    <submittedName>
        <fullName evidence="1">Uncharacterized protein</fullName>
    </submittedName>
</protein>
<dbReference type="Proteomes" id="UP001465976">
    <property type="component" value="Unassembled WGS sequence"/>
</dbReference>
<dbReference type="EMBL" id="JBAHYK010001632">
    <property type="protein sequence ID" value="KAL0567265.1"/>
    <property type="molecule type" value="Genomic_DNA"/>
</dbReference>